<gene>
    <name evidence="1" type="ORF">METZ01_LOCUS483006</name>
</gene>
<sequence>MTNDPFWVRLVVDDRLLDVAQQYVGPDIA</sequence>
<organism evidence="1">
    <name type="scientific">marine metagenome</name>
    <dbReference type="NCBI Taxonomy" id="408172"/>
    <lineage>
        <taxon>unclassified sequences</taxon>
        <taxon>metagenomes</taxon>
        <taxon>ecological metagenomes</taxon>
    </lineage>
</organism>
<dbReference type="AlphaFoldDB" id="A0A383CD57"/>
<feature type="non-terminal residue" evidence="1">
    <location>
        <position position="29"/>
    </location>
</feature>
<accession>A0A383CD57</accession>
<protein>
    <submittedName>
        <fullName evidence="1">Uncharacterized protein</fullName>
    </submittedName>
</protein>
<reference evidence="1" key="1">
    <citation type="submission" date="2018-05" db="EMBL/GenBank/DDBJ databases">
        <authorList>
            <person name="Lanie J.A."/>
            <person name="Ng W.-L."/>
            <person name="Kazmierczak K.M."/>
            <person name="Andrzejewski T.M."/>
            <person name="Davidsen T.M."/>
            <person name="Wayne K.J."/>
            <person name="Tettelin H."/>
            <person name="Glass J.I."/>
            <person name="Rusch D."/>
            <person name="Podicherti R."/>
            <person name="Tsui H.-C.T."/>
            <person name="Winkler M.E."/>
        </authorList>
    </citation>
    <scope>NUCLEOTIDE SEQUENCE</scope>
</reference>
<dbReference type="EMBL" id="UINC01207867">
    <property type="protein sequence ID" value="SVE30152.1"/>
    <property type="molecule type" value="Genomic_DNA"/>
</dbReference>
<evidence type="ECO:0000313" key="1">
    <source>
        <dbReference type="EMBL" id="SVE30152.1"/>
    </source>
</evidence>
<name>A0A383CD57_9ZZZZ</name>
<proteinExistence type="predicted"/>